<dbReference type="CDD" id="cd22665">
    <property type="entry name" value="FHA_MDC1"/>
    <property type="match status" value="1"/>
</dbReference>
<dbReference type="SMART" id="SM00240">
    <property type="entry name" value="FHA"/>
    <property type="match status" value="1"/>
</dbReference>
<feature type="compositionally biased region" description="Basic and acidic residues" evidence="1">
    <location>
        <begin position="499"/>
        <end position="521"/>
    </location>
</feature>
<dbReference type="OrthoDB" id="342264at2759"/>
<name>A0A8S4N1Z9_OWEFU</name>
<feature type="compositionally biased region" description="Acidic residues" evidence="1">
    <location>
        <begin position="312"/>
        <end position="323"/>
    </location>
</feature>
<feature type="region of interest" description="Disordered" evidence="1">
    <location>
        <begin position="304"/>
        <end position="350"/>
    </location>
</feature>
<feature type="compositionally biased region" description="Polar residues" evidence="1">
    <location>
        <begin position="917"/>
        <end position="927"/>
    </location>
</feature>
<feature type="domain" description="FHA" evidence="2">
    <location>
        <begin position="53"/>
        <end position="102"/>
    </location>
</feature>
<feature type="compositionally biased region" description="Acidic residues" evidence="1">
    <location>
        <begin position="549"/>
        <end position="565"/>
    </location>
</feature>
<feature type="region of interest" description="Disordered" evidence="1">
    <location>
        <begin position="241"/>
        <end position="269"/>
    </location>
</feature>
<reference evidence="3" key="1">
    <citation type="submission" date="2022-03" db="EMBL/GenBank/DDBJ databases">
        <authorList>
            <person name="Martin C."/>
        </authorList>
    </citation>
    <scope>NUCLEOTIDE SEQUENCE</scope>
</reference>
<dbReference type="EMBL" id="CAIIXF020000001">
    <property type="protein sequence ID" value="CAH1775118.1"/>
    <property type="molecule type" value="Genomic_DNA"/>
</dbReference>
<feature type="compositionally biased region" description="Basic and acidic residues" evidence="1">
    <location>
        <begin position="647"/>
        <end position="667"/>
    </location>
</feature>
<feature type="region of interest" description="Disordered" evidence="1">
    <location>
        <begin position="444"/>
        <end position="777"/>
    </location>
</feature>
<gene>
    <name evidence="3" type="ORF">OFUS_LOCUS2464</name>
</gene>
<dbReference type="InterPro" id="IPR008984">
    <property type="entry name" value="SMAD_FHA_dom_sf"/>
</dbReference>
<feature type="compositionally biased region" description="Basic and acidic residues" evidence="1">
    <location>
        <begin position="533"/>
        <end position="548"/>
    </location>
</feature>
<dbReference type="PROSITE" id="PS50006">
    <property type="entry name" value="FHA_DOMAIN"/>
    <property type="match status" value="1"/>
</dbReference>
<accession>A0A8S4N1Z9</accession>
<organism evidence="3 4">
    <name type="scientific">Owenia fusiformis</name>
    <name type="common">Polychaete worm</name>
    <dbReference type="NCBI Taxonomy" id="6347"/>
    <lineage>
        <taxon>Eukaryota</taxon>
        <taxon>Metazoa</taxon>
        <taxon>Spiralia</taxon>
        <taxon>Lophotrochozoa</taxon>
        <taxon>Annelida</taxon>
        <taxon>Polychaeta</taxon>
        <taxon>Sedentaria</taxon>
        <taxon>Canalipalpata</taxon>
        <taxon>Sabellida</taxon>
        <taxon>Oweniida</taxon>
        <taxon>Oweniidae</taxon>
        <taxon>Owenia</taxon>
    </lineage>
</organism>
<evidence type="ECO:0000313" key="3">
    <source>
        <dbReference type="EMBL" id="CAH1775118.1"/>
    </source>
</evidence>
<evidence type="ECO:0000313" key="4">
    <source>
        <dbReference type="Proteomes" id="UP000749559"/>
    </source>
</evidence>
<feature type="compositionally biased region" description="Acidic residues" evidence="1">
    <location>
        <begin position="466"/>
        <end position="491"/>
    </location>
</feature>
<evidence type="ECO:0000259" key="2">
    <source>
        <dbReference type="PROSITE" id="PS50006"/>
    </source>
</evidence>
<feature type="compositionally biased region" description="Acidic residues" evidence="1">
    <location>
        <begin position="415"/>
        <end position="427"/>
    </location>
</feature>
<feature type="compositionally biased region" description="Acidic residues" evidence="1">
    <location>
        <begin position="247"/>
        <end position="262"/>
    </location>
</feature>
<sequence>MDFDATQAVDFDCTQAIDDFPEEDSKQNVGKLVVAEQKGFPFTEFVLQNGEKYVIGRNVKADIQIPLKGLSKEHCCIEVKDGVTLIWDMESRNKTRRNKMVLSPNVRYELQNNNKLVFGDVNATFLEIKEATDDGSDTDSDLSEILDSTQGFHTNNKSSTQTPTTALNKPPLILETPAVQLAKKESSEYVLAADSDSEEPIVDQTLIMYDDTDAIPATQAYEEDDCEPNKSGLFEATQPYSRHPAVDDSDEEANSSESDIFDNPDSIQNDSKTFEATQAYGRTPQKVDPIDSTQILDDSFENIPQTRKSEQPDETQYELDENETQAFDDSTDFKMPKLPGQKNEKESEQTQYVLAEDATQLMDGGAESPIYKSTPLISTKSDTQYELADDATQAMNSGPAPLVSKLNSTIKQTSESDEQNNAAEDDANAPTLMVEDLDVFKMPTPVFNSRTKPKVSIIPPVVEATTEIDDIEETQAYEDDGPTQPFDEEVNPTESENVTTKEDDKSGATDEHKMAAAHSDDDATQAFEDDLEMENHNEPKENNVKNDNDNEEDDLDETQGFDDSDFPNAPTFIPNGSPSKKSTPKRDETNEDASDSVNDANAPTLAISEVLNEKATPEIEDSDEESSDDESLLLPQVNSDLPTVISDKTENSDSKEKDQDHIGINEESKDEEGDTQPIVDLDIPQSTKTATANDLDEDGETQPIEEELVPATVNSNAEDKEEINNVTNIDSNELNEDDETQPIDEDTDTVAKEIITEEAKDETQPIHEPTTSTTDPTQLIETQLMDEISDIPQVRISPYNDAITPVKQTEGPRRSCRERKSTNLGDFLQPEKPVRKSNRKSKSPEPAETISPLTKEELQATQAYGSDSPVKQPVKPNKRGDKDDNVSAAKDTSSRRTLGNKITKLSKVEPVELSPVKVQTPNKNLAETQAYGDSDDATQAYGASPIKAPLTPETNTSPSTTRRSHVFGKMNSTETPTKNAVEEKELVPVGDKNTRARKSNLGQNEASVETKPKEIAEEAPLSKRKSTRGRQFI</sequence>
<dbReference type="InterPro" id="IPR000253">
    <property type="entry name" value="FHA_dom"/>
</dbReference>
<proteinExistence type="predicted"/>
<dbReference type="Gene3D" id="2.60.200.20">
    <property type="match status" value="1"/>
</dbReference>
<comment type="caution">
    <text evidence="3">The sequence shown here is derived from an EMBL/GenBank/DDBJ whole genome shotgun (WGS) entry which is preliminary data.</text>
</comment>
<feature type="region of interest" description="Disordered" evidence="1">
    <location>
        <begin position="792"/>
        <end position="1033"/>
    </location>
</feature>
<dbReference type="AlphaFoldDB" id="A0A8S4N1Z9"/>
<feature type="region of interest" description="Disordered" evidence="1">
    <location>
        <begin position="394"/>
        <end position="429"/>
    </location>
</feature>
<keyword evidence="4" id="KW-1185">Reference proteome</keyword>
<feature type="compositionally biased region" description="Acidic residues" evidence="1">
    <location>
        <begin position="618"/>
        <end position="631"/>
    </location>
</feature>
<dbReference type="SUPFAM" id="SSF49879">
    <property type="entry name" value="SMAD/FHA domain"/>
    <property type="match status" value="1"/>
</dbReference>
<feature type="compositionally biased region" description="Acidic residues" evidence="1">
    <location>
        <begin position="733"/>
        <end position="748"/>
    </location>
</feature>
<feature type="compositionally biased region" description="Basic and acidic residues" evidence="1">
    <location>
        <begin position="749"/>
        <end position="765"/>
    </location>
</feature>
<evidence type="ECO:0000256" key="1">
    <source>
        <dbReference type="SAM" id="MobiDB-lite"/>
    </source>
</evidence>
<feature type="non-terminal residue" evidence="3">
    <location>
        <position position="1033"/>
    </location>
</feature>
<feature type="compositionally biased region" description="Acidic residues" evidence="1">
    <location>
        <begin position="694"/>
        <end position="708"/>
    </location>
</feature>
<feature type="compositionally biased region" description="Basic and acidic residues" evidence="1">
    <location>
        <begin position="810"/>
        <end position="821"/>
    </location>
</feature>
<feature type="compositionally biased region" description="Basic residues" evidence="1">
    <location>
        <begin position="1022"/>
        <end position="1033"/>
    </location>
</feature>
<feature type="compositionally biased region" description="Polar residues" evidence="1">
    <location>
        <begin position="952"/>
        <end position="961"/>
    </location>
</feature>
<dbReference type="Pfam" id="PF00498">
    <property type="entry name" value="FHA"/>
    <property type="match status" value="1"/>
</dbReference>
<protein>
    <recommendedName>
        <fullName evidence="2">FHA domain-containing protein</fullName>
    </recommendedName>
</protein>
<dbReference type="Proteomes" id="UP000749559">
    <property type="component" value="Unassembled WGS sequence"/>
</dbReference>